<evidence type="ECO:0000313" key="2">
    <source>
        <dbReference type="EMBL" id="KAG1786539.1"/>
    </source>
</evidence>
<keyword evidence="3" id="KW-1185">Reference proteome</keyword>
<dbReference type="Proteomes" id="UP000719766">
    <property type="component" value="Unassembled WGS sequence"/>
</dbReference>
<dbReference type="OrthoDB" id="2690494at2759"/>
<reference evidence="2" key="1">
    <citation type="journal article" date="2020" name="New Phytol.">
        <title>Comparative genomics reveals dynamic genome evolution in host specialist ectomycorrhizal fungi.</title>
        <authorList>
            <person name="Lofgren L.A."/>
            <person name="Nguyen N.H."/>
            <person name="Vilgalys R."/>
            <person name="Ruytinx J."/>
            <person name="Liao H.L."/>
            <person name="Branco S."/>
            <person name="Kuo A."/>
            <person name="LaButti K."/>
            <person name="Lipzen A."/>
            <person name="Andreopoulos W."/>
            <person name="Pangilinan J."/>
            <person name="Riley R."/>
            <person name="Hundley H."/>
            <person name="Na H."/>
            <person name="Barry K."/>
            <person name="Grigoriev I.V."/>
            <person name="Stajich J.E."/>
            <person name="Kennedy P.G."/>
        </authorList>
    </citation>
    <scope>NUCLEOTIDE SEQUENCE</scope>
    <source>
        <strain evidence="2">S12</strain>
    </source>
</reference>
<gene>
    <name evidence="2" type="ORF">HD556DRAFT_1313420</name>
</gene>
<evidence type="ECO:0000313" key="3">
    <source>
        <dbReference type="Proteomes" id="UP000719766"/>
    </source>
</evidence>
<sequence>MWRSERQFGAIVAGLHHRKKTPASCHTFIENWSKFVDQCERLQCGEVKGNLVPSRLACTIEKRRHAGDYATVNVTSGIQQARVWPVLTADDSWSARPSQSTSMNNDNYNNANGARNQNHEIPRHFLQHAPRPWEVRFMLTDRQLELMYVIWAAARGRVCQQVYHLELPIPPYPLPPVWPDDIWAMVILWVARERRMFEMEMIELKYILGLRVCAR</sequence>
<dbReference type="AlphaFoldDB" id="A0A9P7AE96"/>
<comment type="caution">
    <text evidence="2">The sequence shown here is derived from an EMBL/GenBank/DDBJ whole genome shotgun (WGS) entry which is preliminary data.</text>
</comment>
<organism evidence="2 3">
    <name type="scientific">Suillus plorans</name>
    <dbReference type="NCBI Taxonomy" id="116603"/>
    <lineage>
        <taxon>Eukaryota</taxon>
        <taxon>Fungi</taxon>
        <taxon>Dikarya</taxon>
        <taxon>Basidiomycota</taxon>
        <taxon>Agaricomycotina</taxon>
        <taxon>Agaricomycetes</taxon>
        <taxon>Agaricomycetidae</taxon>
        <taxon>Boletales</taxon>
        <taxon>Suillineae</taxon>
        <taxon>Suillaceae</taxon>
        <taxon>Suillus</taxon>
    </lineage>
</organism>
<proteinExistence type="predicted"/>
<name>A0A9P7AE96_9AGAM</name>
<evidence type="ECO:0000256" key="1">
    <source>
        <dbReference type="SAM" id="MobiDB-lite"/>
    </source>
</evidence>
<dbReference type="RefSeq" id="XP_041153974.1">
    <property type="nucleotide sequence ID" value="XM_041300792.1"/>
</dbReference>
<dbReference type="EMBL" id="JABBWE010000091">
    <property type="protein sequence ID" value="KAG1786539.1"/>
    <property type="molecule type" value="Genomic_DNA"/>
</dbReference>
<feature type="region of interest" description="Disordered" evidence="1">
    <location>
        <begin position="95"/>
        <end position="114"/>
    </location>
</feature>
<feature type="compositionally biased region" description="Low complexity" evidence="1">
    <location>
        <begin position="104"/>
        <end position="114"/>
    </location>
</feature>
<protein>
    <submittedName>
        <fullName evidence="2">Uncharacterized protein</fullName>
    </submittedName>
</protein>
<dbReference type="GeneID" id="64594556"/>
<accession>A0A9P7AE96</accession>